<dbReference type="InterPro" id="IPR018247">
    <property type="entry name" value="EF_Hand_1_Ca_BS"/>
</dbReference>
<reference evidence="1 2" key="1">
    <citation type="submission" date="2016-12" db="EMBL/GenBank/DDBJ databases">
        <title>Genome sequencing of Methylocaldum marinum.</title>
        <authorList>
            <person name="Takeuchi M."/>
            <person name="Kamagata Y."/>
            <person name="Hiraoka S."/>
            <person name="Oshima K."/>
            <person name="Hattori M."/>
            <person name="Iwasaki W."/>
        </authorList>
    </citation>
    <scope>NUCLEOTIDE SEQUENCE [LARGE SCALE GENOMIC DNA]</scope>
    <source>
        <strain evidence="1 2">S8</strain>
    </source>
</reference>
<dbReference type="GO" id="GO:0020037">
    <property type="term" value="F:heme binding"/>
    <property type="evidence" value="ECO:0007669"/>
    <property type="project" value="InterPro"/>
</dbReference>
<dbReference type="InterPro" id="IPR019405">
    <property type="entry name" value="Lactonase_7-beta_prop"/>
</dbReference>
<dbReference type="InterPro" id="IPR015943">
    <property type="entry name" value="WD40/YVTN_repeat-like_dom_sf"/>
</dbReference>
<dbReference type="PROSITE" id="PS00018">
    <property type="entry name" value="EF_HAND_1"/>
    <property type="match status" value="1"/>
</dbReference>
<dbReference type="EMBL" id="AP017928">
    <property type="protein sequence ID" value="BBA36432.1"/>
    <property type="molecule type" value="Genomic_DNA"/>
</dbReference>
<dbReference type="PANTHER" id="PTHR47197">
    <property type="entry name" value="PROTEIN NIRF"/>
    <property type="match status" value="1"/>
</dbReference>
<dbReference type="InterPro" id="IPR036909">
    <property type="entry name" value="Cyt_c-like_dom_sf"/>
</dbReference>
<dbReference type="SUPFAM" id="SSF75011">
    <property type="entry name" value="3-carboxy-cis,cis-mucoante lactonizing enzyme"/>
    <property type="match status" value="1"/>
</dbReference>
<sequence>MAFAAPVLAESSFTAFESGQVRPLALSPDGTTLFALNTPDNRLEIFQVGGQSLKPVGSVPVGLEPVALAVRNSQEVWVVNHLSDSVSVVHIDGNGSGRVTRTLLVGDEPHDIVFAGPDKSRAFITTAHRGQNTGRDPQLTTPGVGRADVWVFDADQLGNTLAGVPLTVLTLFTDTPRALAVTPDGSTVYAAGFYTGNGTMTLNDAVVERGIAPPFTRVYPGPTTNYAGEPQPKVGLIVKYDGSHWVDELGQQWDDMVPFSLPDRDVFTIDANANPPAAKADGDFRGVGTTLFNMVVNPANGKVYVSNLEAMNHNRFEGEGIYSNGQTVRGHLAESRITVLGPQQSVTPRHLNKHIDYSRCCAPIPNPENEKSVAFPLDMAITRDGKTLYVAAFGTSEVARYDTRELEEDRFVPDSAAQIHVTGGGPSGLALDEERGLLYVLTRFDNSISIINTATGREIKHVAMFNPEPKHIVEGRRFLYDAAYTSSHGDSACASCHIFGDMDTLAWDLGDPDGDEGENPGPFRTPPQLGAIILGHETNEHYRPMKGPMTTQSLRGLDNHGPLHWRGDRTGGNDANALPNSGPSVQPNGGIFDEDKAFRKFNVAFPGLVGRHEMLPADEMQKFTDFILELTYPPNPIRNLDNSLTPEQQAGRDFYFKAEPSDSFFACNGCHVLDRDGNAEFAEVKKPGFFGTDGHSSFDRTNQFFKVPHLRNMYQKVGMFGMAPQSNSTESTFFLPRANVGDMGPQIRGFGFGPDGGVDTLFRFLSAQTFARSLFADETDPSDTRTPVEKALAGVNVGNPGGFDFGAAGITERRNVEAFLLAFDSNLFPIVGQQVTLNQSNAELAASRIDLLVAQAEANACDLVAKNRYTGFLYLGNGQFQPSSQDMPALSDGELRASAAQPGGDLTYTCVPPGSGLRIGIDRDKDGVLDNDETAAGDLDGDGDVDGDDLNLLLPAKNTVAVIGDSKDLDHDGKVTAQDARKLISLCSRTRCATDD</sequence>
<dbReference type="GO" id="GO:0009055">
    <property type="term" value="F:electron transfer activity"/>
    <property type="evidence" value="ECO:0007669"/>
    <property type="project" value="InterPro"/>
</dbReference>
<dbReference type="Gene3D" id="2.130.10.10">
    <property type="entry name" value="YVTN repeat-like/Quinoprotein amine dehydrogenase"/>
    <property type="match status" value="2"/>
</dbReference>
<dbReference type="Proteomes" id="UP000266313">
    <property type="component" value="Chromosome"/>
</dbReference>
<organism evidence="1 2">
    <name type="scientific">Methylocaldum marinum</name>
    <dbReference type="NCBI Taxonomy" id="1432792"/>
    <lineage>
        <taxon>Bacteria</taxon>
        <taxon>Pseudomonadati</taxon>
        <taxon>Pseudomonadota</taxon>
        <taxon>Gammaproteobacteria</taxon>
        <taxon>Methylococcales</taxon>
        <taxon>Methylococcaceae</taxon>
        <taxon>Methylocaldum</taxon>
    </lineage>
</organism>
<keyword evidence="2" id="KW-1185">Reference proteome</keyword>
<proteinExistence type="predicted"/>
<dbReference type="InterPro" id="IPR051200">
    <property type="entry name" value="Host-pathogen_enzymatic-act"/>
</dbReference>
<dbReference type="AlphaFoldDB" id="A0A250KXV5"/>
<evidence type="ECO:0000313" key="2">
    <source>
        <dbReference type="Proteomes" id="UP000266313"/>
    </source>
</evidence>
<dbReference type="Pfam" id="PF10282">
    <property type="entry name" value="Lactonase"/>
    <property type="match status" value="1"/>
</dbReference>
<name>A0A250KXV5_9GAMM</name>
<accession>A0A250KXV5</accession>
<dbReference type="PANTHER" id="PTHR47197:SF3">
    <property type="entry name" value="DIHYDRO-HEME D1 DEHYDROGENASE"/>
    <property type="match status" value="1"/>
</dbReference>
<gene>
    <name evidence="1" type="ORF">sS8_4502</name>
</gene>
<protein>
    <submittedName>
        <fullName evidence="1">Uncharacterized protein</fullName>
    </submittedName>
</protein>
<dbReference type="SUPFAM" id="SSF46626">
    <property type="entry name" value="Cytochrome c"/>
    <property type="match status" value="2"/>
</dbReference>
<evidence type="ECO:0000313" key="1">
    <source>
        <dbReference type="EMBL" id="BBA36432.1"/>
    </source>
</evidence>
<dbReference type="KEGG" id="mmai:sS8_4502"/>